<accession>A0A1M7ZQ64</accession>
<sequence length="187" mass="20137">MLSRIRIFATAVVALSILPVVLTWAQSAPSPRLEAQNQANALFERFRVKCGKDHVAAIDVTAPQRAGFTETLGPAATGIAQGHTIYIAYADIRLDGRETTTDIDRRNGISWRVTMTYSAAAVRQISVGSDGTEGAWSSWQTGGPVYAVTLMLKDGNWSSSVDEMPLLAGLGRYARLRRPACAELPSG</sequence>
<dbReference type="AlphaFoldDB" id="A0A1M7ZQ64"/>
<keyword evidence="2" id="KW-1185">Reference proteome</keyword>
<dbReference type="OrthoDB" id="8265111at2"/>
<protein>
    <submittedName>
        <fullName evidence="1">Uncharacterized protein</fullName>
    </submittedName>
</protein>
<evidence type="ECO:0000313" key="2">
    <source>
        <dbReference type="Proteomes" id="UP000186406"/>
    </source>
</evidence>
<dbReference type="STRING" id="1123029.SAMN02745172_03669"/>
<dbReference type="RefSeq" id="WP_073631388.1">
    <property type="nucleotide sequence ID" value="NZ_FRXO01000009.1"/>
</dbReference>
<evidence type="ECO:0000313" key="1">
    <source>
        <dbReference type="EMBL" id="SHO67007.1"/>
    </source>
</evidence>
<dbReference type="EMBL" id="FRXO01000009">
    <property type="protein sequence ID" value="SHO67007.1"/>
    <property type="molecule type" value="Genomic_DNA"/>
</dbReference>
<organism evidence="1 2">
    <name type="scientific">Pseudoxanthobacter soli DSM 19599</name>
    <dbReference type="NCBI Taxonomy" id="1123029"/>
    <lineage>
        <taxon>Bacteria</taxon>
        <taxon>Pseudomonadati</taxon>
        <taxon>Pseudomonadota</taxon>
        <taxon>Alphaproteobacteria</taxon>
        <taxon>Hyphomicrobiales</taxon>
        <taxon>Segnochrobactraceae</taxon>
        <taxon>Pseudoxanthobacter</taxon>
    </lineage>
</organism>
<reference evidence="1 2" key="1">
    <citation type="submission" date="2016-12" db="EMBL/GenBank/DDBJ databases">
        <authorList>
            <person name="Song W.-J."/>
            <person name="Kurnit D.M."/>
        </authorList>
    </citation>
    <scope>NUCLEOTIDE SEQUENCE [LARGE SCALE GENOMIC DNA]</scope>
    <source>
        <strain evidence="1 2">DSM 19599</strain>
    </source>
</reference>
<proteinExistence type="predicted"/>
<gene>
    <name evidence="1" type="ORF">SAMN02745172_03669</name>
</gene>
<name>A0A1M7ZQ64_9HYPH</name>
<dbReference type="Proteomes" id="UP000186406">
    <property type="component" value="Unassembled WGS sequence"/>
</dbReference>